<organism evidence="3 4">
    <name type="scientific">Coccomyxa subellipsoidea</name>
    <dbReference type="NCBI Taxonomy" id="248742"/>
    <lineage>
        <taxon>Eukaryota</taxon>
        <taxon>Viridiplantae</taxon>
        <taxon>Chlorophyta</taxon>
        <taxon>core chlorophytes</taxon>
        <taxon>Trebouxiophyceae</taxon>
        <taxon>Trebouxiophyceae incertae sedis</taxon>
        <taxon>Coccomyxaceae</taxon>
        <taxon>Coccomyxa</taxon>
    </lineage>
</organism>
<dbReference type="InterPro" id="IPR015915">
    <property type="entry name" value="Kelch-typ_b-propeller"/>
</dbReference>
<gene>
    <name evidence="3" type="ORF">WJX75_007584</name>
</gene>
<accession>A0ABR2YCM6</accession>
<dbReference type="EMBL" id="JALJOT010000016">
    <property type="protein sequence ID" value="KAK9902200.1"/>
    <property type="molecule type" value="Genomic_DNA"/>
</dbReference>
<reference evidence="3 4" key="1">
    <citation type="journal article" date="2024" name="Nat. Commun.">
        <title>Phylogenomics reveals the evolutionary origins of lichenization in chlorophyte algae.</title>
        <authorList>
            <person name="Puginier C."/>
            <person name="Libourel C."/>
            <person name="Otte J."/>
            <person name="Skaloud P."/>
            <person name="Haon M."/>
            <person name="Grisel S."/>
            <person name="Petersen M."/>
            <person name="Berrin J.G."/>
            <person name="Delaux P.M."/>
            <person name="Dal Grande F."/>
            <person name="Keller J."/>
        </authorList>
    </citation>
    <scope>NUCLEOTIDE SEQUENCE [LARGE SCALE GENOMIC DNA]</scope>
    <source>
        <strain evidence="3 4">SAG 216-7</strain>
    </source>
</reference>
<dbReference type="Proteomes" id="UP001491310">
    <property type="component" value="Unassembled WGS sequence"/>
</dbReference>
<dbReference type="PANTHER" id="PTHR46093:SF18">
    <property type="entry name" value="FIBRONECTIN TYPE-III DOMAIN-CONTAINING PROTEIN"/>
    <property type="match status" value="1"/>
</dbReference>
<dbReference type="SUPFAM" id="SSF117281">
    <property type="entry name" value="Kelch motif"/>
    <property type="match status" value="1"/>
</dbReference>
<name>A0ABR2YCM6_9CHLO</name>
<evidence type="ECO:0000256" key="1">
    <source>
        <dbReference type="ARBA" id="ARBA00022441"/>
    </source>
</evidence>
<keyword evidence="4" id="KW-1185">Reference proteome</keyword>
<dbReference type="Gene3D" id="2.120.10.80">
    <property type="entry name" value="Kelch-type beta propeller"/>
    <property type="match status" value="1"/>
</dbReference>
<proteinExistence type="predicted"/>
<protein>
    <submittedName>
        <fullName evidence="3">Uncharacterized protein</fullName>
    </submittedName>
</protein>
<dbReference type="PANTHER" id="PTHR46093">
    <property type="entry name" value="ACYL-COA-BINDING DOMAIN-CONTAINING PROTEIN 5"/>
    <property type="match status" value="1"/>
</dbReference>
<keyword evidence="2" id="KW-0677">Repeat</keyword>
<evidence type="ECO:0000313" key="4">
    <source>
        <dbReference type="Proteomes" id="UP001491310"/>
    </source>
</evidence>
<sequence length="949" mass="104010">MALPLARESTDLEVRALGELEATLADLIKIAGNHFFGKQQYRDAELLYRSGLGFMALGPDGMATGCSTCKEKRCVELDSRSAATLLPLSDNRRAATLLLNLAQTLLNLASLSEDVSAAAVEAASVCYRADAHLTHMKFQQLLGSYNSASSLQQLLSSKTPLGLLTVKCKTRQANALERCANVAGAMLELLRMPGGAPADQEHVERLEAILRKFTLGKWMKSVPEQLWELISFSSSCHHHAKVDIKEVGNEILEDSIYKEFARYTDFTADHLSGVFCCGAVEDATIFVARQSDGKSNRIPRDAYVVLKCRKENGDVQTGFSGAFLAADDAPYTTGVVIRNTLFCLALTQRPDINMMCYPMSSTNGGAIGTCTMVPVTFLDRYPLQRDCAISDVVGHLVACNGDMYLFGGVNESEAGGEEPSDDLLKFTPRFGEDGAVESIYCVRIPSEGQPPCPRYGHATFVHGNEIYIFGGTNGGDDPLGRQHVFGDLMAFNVKTRKWRIVEPLGCRPCARSSIGVASDGKRAVIVGGWTNARKGAHKLPFWWLADVWEFHFDLGCWIQVVPEKRMQPWIAGRQSAVCGLLGDGTLVTLGGYGPGRVAPNNTLASFTWTQGNAVSLHASIAKQRGWRDLAVERACEAVSVLKPSLRFLPHKTQQLYGAPAGSVTLFTADVPDIVDAAITPIDETIMGMKMVMPINCAFSPKLEAPLWPLNYESTWGSEECPFELAPRWLTSPSEVSVNLVSTSSAGHPDRVGKCPWALRQTVKQFGTVKAAVEYFKLCQPDLHSGPAHGEAKRWLPQGVEGVAERIDFFSRGCTVAFGKLLMLREIKAYRFWDLSTTGGVMQLYLMMVFGPVFVCMLARYPWPYCSADDTDRLCQLSTLLANAQMRLLLLEGRFEPRFSCCRCAEPQPYASELLDDPATPKTKVCKGCHLTCTCQWYSTAERKCDGVAA</sequence>
<evidence type="ECO:0000256" key="2">
    <source>
        <dbReference type="ARBA" id="ARBA00022737"/>
    </source>
</evidence>
<evidence type="ECO:0000313" key="3">
    <source>
        <dbReference type="EMBL" id="KAK9902200.1"/>
    </source>
</evidence>
<comment type="caution">
    <text evidence="3">The sequence shown here is derived from an EMBL/GenBank/DDBJ whole genome shotgun (WGS) entry which is preliminary data.</text>
</comment>
<dbReference type="Pfam" id="PF24681">
    <property type="entry name" value="Kelch_KLHDC2_KLHL20_DRC7"/>
    <property type="match status" value="1"/>
</dbReference>
<keyword evidence="1" id="KW-0880">Kelch repeat</keyword>